<evidence type="ECO:0000256" key="5">
    <source>
        <dbReference type="SAM" id="Phobius"/>
    </source>
</evidence>
<dbReference type="CDD" id="cd16914">
    <property type="entry name" value="EcfT"/>
    <property type="match status" value="1"/>
</dbReference>
<accession>A0A3A3GIH2</accession>
<reference evidence="6 7" key="1">
    <citation type="submission" date="2018-09" db="EMBL/GenBank/DDBJ databases">
        <title>Paenibacillus SK2017-BO5.</title>
        <authorList>
            <person name="Piskunova J.V."/>
            <person name="Dubiley S.A."/>
            <person name="Severinov K.V."/>
        </authorList>
    </citation>
    <scope>NUCLEOTIDE SEQUENCE [LARGE SCALE GENOMIC DNA]</scope>
    <source>
        <strain evidence="6 7">BO5</strain>
    </source>
</reference>
<dbReference type="InterPro" id="IPR003339">
    <property type="entry name" value="ABC/ECF_trnsptr_transmembrane"/>
</dbReference>
<evidence type="ECO:0000256" key="2">
    <source>
        <dbReference type="ARBA" id="ARBA00022692"/>
    </source>
</evidence>
<dbReference type="GO" id="GO:0005886">
    <property type="term" value="C:plasma membrane"/>
    <property type="evidence" value="ECO:0007669"/>
    <property type="project" value="UniProtKB-ARBA"/>
</dbReference>
<protein>
    <submittedName>
        <fullName evidence="6">Energy-coupling factor transporter transmembrane protein EcfT</fullName>
    </submittedName>
</protein>
<organism evidence="6 7">
    <name type="scientific">Paenibacillus thiaminolyticus</name>
    <name type="common">Bacillus thiaminolyticus</name>
    <dbReference type="NCBI Taxonomy" id="49283"/>
    <lineage>
        <taxon>Bacteria</taxon>
        <taxon>Bacillati</taxon>
        <taxon>Bacillota</taxon>
        <taxon>Bacilli</taxon>
        <taxon>Bacillales</taxon>
        <taxon>Paenibacillaceae</taxon>
        <taxon>Paenibacillus</taxon>
    </lineage>
</organism>
<feature type="transmembrane region" description="Helical" evidence="5">
    <location>
        <begin position="36"/>
        <end position="59"/>
    </location>
</feature>
<proteinExistence type="predicted"/>
<keyword evidence="4 5" id="KW-0472">Membrane</keyword>
<evidence type="ECO:0000313" key="6">
    <source>
        <dbReference type="EMBL" id="RJG24363.1"/>
    </source>
</evidence>
<feature type="transmembrane region" description="Helical" evidence="5">
    <location>
        <begin position="71"/>
        <end position="94"/>
    </location>
</feature>
<dbReference type="EMBL" id="QYZD01000007">
    <property type="protein sequence ID" value="RJG24363.1"/>
    <property type="molecule type" value="Genomic_DNA"/>
</dbReference>
<name>A0A3A3GIH2_PANTH</name>
<evidence type="ECO:0000256" key="1">
    <source>
        <dbReference type="ARBA" id="ARBA00004141"/>
    </source>
</evidence>
<keyword evidence="3 5" id="KW-1133">Transmembrane helix</keyword>
<feature type="transmembrane region" description="Helical" evidence="5">
    <location>
        <begin position="114"/>
        <end position="132"/>
    </location>
</feature>
<evidence type="ECO:0000313" key="7">
    <source>
        <dbReference type="Proteomes" id="UP000266177"/>
    </source>
</evidence>
<dbReference type="PANTHER" id="PTHR33514:SF13">
    <property type="entry name" value="PROTEIN ABCI12, CHLOROPLASTIC"/>
    <property type="match status" value="1"/>
</dbReference>
<dbReference type="OrthoDB" id="3730291at2"/>
<dbReference type="PANTHER" id="PTHR33514">
    <property type="entry name" value="PROTEIN ABCI12, CHLOROPLASTIC"/>
    <property type="match status" value="1"/>
</dbReference>
<evidence type="ECO:0000256" key="3">
    <source>
        <dbReference type="ARBA" id="ARBA00022989"/>
    </source>
</evidence>
<dbReference type="AlphaFoldDB" id="A0A3A3GIH2"/>
<sequence length="226" mass="24830">MMRLDPRTHLLMLILASVLVMLASDAIQLHLLVALSALYLLYNLMFRQAVYFILIYTALTATLSVMPDFSAAFGIIVYTFSRMMPVVMLGAALMSSPPSRIMCALERAAFPKPVLVMVCILFRFFSVLIMEFKAIHGGIRARGIFPRWHSPLQNPAFVYECYFVPLIVRCLKLSSELASSAELRGIECGSGRTSIHPVGLQAADGIAAGFYVLLGTAVYWGGGILA</sequence>
<dbReference type="Proteomes" id="UP000266177">
    <property type="component" value="Unassembled WGS sequence"/>
</dbReference>
<evidence type="ECO:0000256" key="4">
    <source>
        <dbReference type="ARBA" id="ARBA00023136"/>
    </source>
</evidence>
<comment type="subcellular location">
    <subcellularLocation>
        <location evidence="1">Membrane</location>
        <topology evidence="1">Multi-pass membrane protein</topology>
    </subcellularLocation>
</comment>
<dbReference type="Pfam" id="PF02361">
    <property type="entry name" value="CbiQ"/>
    <property type="match status" value="1"/>
</dbReference>
<keyword evidence="2 5" id="KW-0812">Transmembrane</keyword>
<gene>
    <name evidence="6" type="ORF">DQX05_10410</name>
</gene>
<comment type="caution">
    <text evidence="6">The sequence shown here is derived from an EMBL/GenBank/DDBJ whole genome shotgun (WGS) entry which is preliminary data.</text>
</comment>